<dbReference type="InterPro" id="IPR049945">
    <property type="entry name" value="AAA_22"/>
</dbReference>
<dbReference type="AlphaFoldDB" id="A0A0F5FKT8"/>
<evidence type="ECO:0000313" key="2">
    <source>
        <dbReference type="EMBL" id="KKB09466.1"/>
    </source>
</evidence>
<dbReference type="STRING" id="429727.VE26_05965"/>
<dbReference type="Gene3D" id="3.40.50.300">
    <property type="entry name" value="P-loop containing nucleotide triphosphate hydrolases"/>
    <property type="match status" value="1"/>
</dbReference>
<dbReference type="OrthoDB" id="5288220at2"/>
<evidence type="ECO:0000259" key="1">
    <source>
        <dbReference type="Pfam" id="PF13401"/>
    </source>
</evidence>
<dbReference type="Pfam" id="PF13401">
    <property type="entry name" value="AAA_22"/>
    <property type="match status" value="1"/>
</dbReference>
<dbReference type="RefSeq" id="WP_046104160.1">
    <property type="nucleotide sequence ID" value="NZ_JZEY01000054.1"/>
</dbReference>
<feature type="domain" description="ORC1/DEAH AAA+ ATPase" evidence="1">
    <location>
        <begin position="56"/>
        <end position="204"/>
    </location>
</feature>
<reference evidence="2 3" key="1">
    <citation type="submission" date="2015-03" db="EMBL/GenBank/DDBJ databases">
        <authorList>
            <person name="Hassan Y."/>
            <person name="Lepp D."/>
            <person name="Li X.-Z."/>
            <person name="Zhou T."/>
        </authorList>
    </citation>
    <scope>NUCLEOTIDE SEQUENCE [LARGE SCALE GENOMIC DNA]</scope>
    <source>
        <strain evidence="2 3">IPL18</strain>
    </source>
</reference>
<dbReference type="EMBL" id="JZEY01000054">
    <property type="protein sequence ID" value="KKB09466.1"/>
    <property type="molecule type" value="Genomic_DNA"/>
</dbReference>
<keyword evidence="3" id="KW-1185">Reference proteome</keyword>
<dbReference type="Proteomes" id="UP000033649">
    <property type="component" value="Unassembled WGS sequence"/>
</dbReference>
<protein>
    <recommendedName>
        <fullName evidence="1">ORC1/DEAH AAA+ ATPase domain-containing protein</fullName>
    </recommendedName>
</protein>
<evidence type="ECO:0000313" key="3">
    <source>
        <dbReference type="Proteomes" id="UP000033649"/>
    </source>
</evidence>
<gene>
    <name evidence="2" type="ORF">VE26_05965</name>
</gene>
<name>A0A0F5FKT8_9HYPH</name>
<organism evidence="2 3">
    <name type="scientific">Devosia chinhatensis</name>
    <dbReference type="NCBI Taxonomy" id="429727"/>
    <lineage>
        <taxon>Bacteria</taxon>
        <taxon>Pseudomonadati</taxon>
        <taxon>Pseudomonadota</taxon>
        <taxon>Alphaproteobacteria</taxon>
        <taxon>Hyphomicrobiales</taxon>
        <taxon>Devosiaceae</taxon>
        <taxon>Devosia</taxon>
    </lineage>
</organism>
<proteinExistence type="predicted"/>
<dbReference type="PATRIC" id="fig|429727.3.peg.1238"/>
<sequence length="343" mass="37939">MTHDRNSDLAVLEAMGQHFFPTPELTAAADAVSEITRNVAVRQDADEPWDEGNRAKCRAVMLTGLTRHGKTELAQQVANGLEDVQTVDGQVIRPKPIYVECPSVFNNGLLFNSILKAMMGGQGTKRLLPVAAAYNRVDTQLPVHRPTLIILDEFQYAFAPSGVSAARSSEVVISTLGFVRHLLDHVAWPVPILLMGLPELDRRMNEPAHAFLNEKITPVHIAPMVQGSPGEIERLKTAVNSYCADAGIDNAITGDDFYKRLIHATDHARGLAFELCQASVMRAWYDGRRPVAEADFAARYRLATKAVDDQNPFIIGSWHTTDRTRLMQETLSMDLASWKAANR</sequence>
<dbReference type="SUPFAM" id="SSF52540">
    <property type="entry name" value="P-loop containing nucleoside triphosphate hydrolases"/>
    <property type="match status" value="2"/>
</dbReference>
<dbReference type="InterPro" id="IPR027417">
    <property type="entry name" value="P-loop_NTPase"/>
</dbReference>
<accession>A0A0F5FKT8</accession>
<comment type="caution">
    <text evidence="2">The sequence shown here is derived from an EMBL/GenBank/DDBJ whole genome shotgun (WGS) entry which is preliminary data.</text>
</comment>
<dbReference type="GO" id="GO:0016887">
    <property type="term" value="F:ATP hydrolysis activity"/>
    <property type="evidence" value="ECO:0007669"/>
    <property type="project" value="InterPro"/>
</dbReference>